<dbReference type="Proteomes" id="UP001057402">
    <property type="component" value="Chromosome 12"/>
</dbReference>
<evidence type="ECO:0000313" key="2">
    <source>
        <dbReference type="Proteomes" id="UP001057402"/>
    </source>
</evidence>
<protein>
    <submittedName>
        <fullName evidence="1">Uncharacterized protein</fullName>
    </submittedName>
</protein>
<reference evidence="2" key="1">
    <citation type="journal article" date="2023" name="Front. Plant Sci.">
        <title>Chromosomal-level genome assembly of Melastoma candidum provides insights into trichome evolution.</title>
        <authorList>
            <person name="Zhong Y."/>
            <person name="Wu W."/>
            <person name="Sun C."/>
            <person name="Zou P."/>
            <person name="Liu Y."/>
            <person name="Dai S."/>
            <person name="Zhou R."/>
        </authorList>
    </citation>
    <scope>NUCLEOTIDE SEQUENCE [LARGE SCALE GENOMIC DNA]</scope>
</reference>
<sequence>MSSNTASTVVQNSSPRPRTSDHNNRGQLITARPIICQICNRRGHAAATCNLRYNRALENIPEALAALSVDAGATDVWYPDSGATDHMTSTAGMLHNFVPYSGLHRVRLGDGTGLSIAGVGQLHLRVNDHILRLTDVLYVPQLCHNLISIKRLCHDNFCSVEFDGSSFVVKDRRTGTELLRQQNEGAQYRLPLTTGSSKTALATIVDWHSRLCHPHSDGNQGAFPLLSPPPERPNHFICYTLMFGSLRLNQILVSIIMSSSLMTIPVMLGSIFFGESRRSSIVSFIFILKSPHSFQLLDVRYNVTEAENLLMTQCGPFYLIVAYSFALHVLTLHNKMVSLSVVISILLICPERSSSNLAYPRSFGLTQLARLTLSLIDCPPPQSTMMFLTSYCIESNSTTTSSDPSDVCVFHILDISLLTNSPTGRFRAFFLDILICIRDFAASTPSMVAYTPVDTFDFSKIIVDFSKIVSPTTILSPSHLARRSGPLFHNSSPCCLWYLQTLPLPLTLYCSHPQSRYQYHQSPPLTLTILR</sequence>
<gene>
    <name evidence="1" type="ORF">MLD38_038749</name>
</gene>
<keyword evidence="2" id="KW-1185">Reference proteome</keyword>
<dbReference type="EMBL" id="CM042891">
    <property type="protein sequence ID" value="KAI4303075.1"/>
    <property type="molecule type" value="Genomic_DNA"/>
</dbReference>
<accession>A0ACB9L0K1</accession>
<evidence type="ECO:0000313" key="1">
    <source>
        <dbReference type="EMBL" id="KAI4303075.1"/>
    </source>
</evidence>
<organism evidence="1 2">
    <name type="scientific">Melastoma candidum</name>
    <dbReference type="NCBI Taxonomy" id="119954"/>
    <lineage>
        <taxon>Eukaryota</taxon>
        <taxon>Viridiplantae</taxon>
        <taxon>Streptophyta</taxon>
        <taxon>Embryophyta</taxon>
        <taxon>Tracheophyta</taxon>
        <taxon>Spermatophyta</taxon>
        <taxon>Magnoliopsida</taxon>
        <taxon>eudicotyledons</taxon>
        <taxon>Gunneridae</taxon>
        <taxon>Pentapetalae</taxon>
        <taxon>rosids</taxon>
        <taxon>malvids</taxon>
        <taxon>Myrtales</taxon>
        <taxon>Melastomataceae</taxon>
        <taxon>Melastomatoideae</taxon>
        <taxon>Melastomateae</taxon>
        <taxon>Melastoma</taxon>
    </lineage>
</organism>
<name>A0ACB9L0K1_9MYRT</name>
<comment type="caution">
    <text evidence="1">The sequence shown here is derived from an EMBL/GenBank/DDBJ whole genome shotgun (WGS) entry which is preliminary data.</text>
</comment>
<proteinExistence type="predicted"/>